<protein>
    <submittedName>
        <fullName evidence="1">Uncharacterized protein</fullName>
    </submittedName>
</protein>
<gene>
    <name evidence="1" type="ORF">RUN1985_v1_170093</name>
</gene>
<accession>A0A0S4V0M0</accession>
<dbReference type="AlphaFoldDB" id="A0A0S4V0M0"/>
<dbReference type="EMBL" id="LN899824">
    <property type="protein sequence ID" value="CUV28173.1"/>
    <property type="molecule type" value="Genomic_DNA"/>
</dbReference>
<evidence type="ECO:0000313" key="1">
    <source>
        <dbReference type="EMBL" id="CUV28173.1"/>
    </source>
</evidence>
<name>A0A0S4V0M0_RALSL</name>
<organism evidence="1">
    <name type="scientific">Ralstonia solanacearum</name>
    <name type="common">Pseudomonas solanacearum</name>
    <dbReference type="NCBI Taxonomy" id="305"/>
    <lineage>
        <taxon>Bacteria</taxon>
        <taxon>Pseudomonadati</taxon>
        <taxon>Pseudomonadota</taxon>
        <taxon>Betaproteobacteria</taxon>
        <taxon>Burkholderiales</taxon>
        <taxon>Burkholderiaceae</taxon>
        <taxon>Ralstonia</taxon>
        <taxon>Ralstonia solanacearum species complex</taxon>
    </lineage>
</organism>
<sequence>MSFLKIFDRLGHRVLGRWVASNRFLQVLIRKERSRACSQLFAYGSVGEEIHQMLAEPGLHFFEMVPQLLKKKDCGLLVSKVYRYGDNEFVGDE</sequence>
<reference evidence="1" key="1">
    <citation type="submission" date="2015-10" db="EMBL/GenBank/DDBJ databases">
        <authorList>
            <person name="Gilbert D.G."/>
        </authorList>
    </citation>
    <scope>NUCLEOTIDE SEQUENCE</scope>
    <source>
        <strain evidence="1">Phyl III-seqv23</strain>
    </source>
</reference>
<proteinExistence type="predicted"/>